<feature type="region of interest" description="Disordered" evidence="1">
    <location>
        <begin position="1"/>
        <end position="20"/>
    </location>
</feature>
<feature type="transmembrane region" description="Helical" evidence="2">
    <location>
        <begin position="28"/>
        <end position="48"/>
    </location>
</feature>
<evidence type="ECO:0000256" key="2">
    <source>
        <dbReference type="SAM" id="Phobius"/>
    </source>
</evidence>
<dbReference type="EMBL" id="CP096659">
    <property type="protein sequence ID" value="UPV73596.1"/>
    <property type="molecule type" value="Genomic_DNA"/>
</dbReference>
<evidence type="ECO:0000313" key="4">
    <source>
        <dbReference type="EMBL" id="UPV73596.1"/>
    </source>
</evidence>
<protein>
    <recommendedName>
        <fullName evidence="3">DUF7305 domain-containing protein</fullName>
    </recommendedName>
</protein>
<dbReference type="RefSeq" id="WP_248649649.1">
    <property type="nucleotide sequence ID" value="NZ_CP096659.1"/>
</dbReference>
<sequence length="582" mass="61060">MRERAAGTRDRAAGTRDRAAGTRAQSEVLGVVLLLGITIVGTGLIVAFGSSALDDSKRASEIDSAENAMTQLDSKASLVGIGASPVQRTSLGVDSVSVENRSGWMRVRVNPMDVNEPERTVMNQSLGAVTYRNADTAIAYQGGGVWKRTGNGTTMVSPPEVHYRDTTLTLPLVAVSGRGPLDGTAVVRKNGTGDPKYPRPTNGMSNPLTRAEVNLTVQSEYYRAWGRFFEQRTGGEVKFDHDNRSVTLRLITPPNVPKVKQGVASTSSKKLNIHGGGGEETFTDSYNSSVGPYTESKNQSGTIETVGGVSMSGDAEIRGNLVSGGGVVEIKSSKTRVEGNVSYGGSFSLSGQATVTGWVANNGSVADIDPVGPMVTARNDSIHDSNDNGATGAISNGRLVGCSSTCELTAGKYYLEEIDIDNGEELVVNLSDGNVALAVSGPISVDGGTIRVENPSGGRTNVYMDATKFEVVGGGEVRIPGQKSGSFRVYGPPGVEAEFSDSRFVGMLYAPDSPSVQGSVAVTTHAKVFGALVGGETRMKSGGTVHYDAALARSTTLPQNYQTAPRVTYMHVTVNRVNVTSV</sequence>
<keyword evidence="2" id="KW-1133">Transmembrane helix</keyword>
<dbReference type="InterPro" id="IPR055729">
    <property type="entry name" value="DUF7305"/>
</dbReference>
<reference evidence="4 5" key="1">
    <citation type="submission" date="2022-04" db="EMBL/GenBank/DDBJ databases">
        <title>Diverse halophilic archaea isolated from saline environments.</title>
        <authorList>
            <person name="Cui H.-L."/>
        </authorList>
    </citation>
    <scope>NUCLEOTIDE SEQUENCE [LARGE SCALE GENOMIC DNA]</scope>
    <source>
        <strain evidence="4 5">XZYJT49</strain>
    </source>
</reference>
<keyword evidence="2" id="KW-0812">Transmembrane</keyword>
<feature type="domain" description="DUF7305" evidence="3">
    <location>
        <begin position="361"/>
        <end position="553"/>
    </location>
</feature>
<name>A0A8U0HSC1_9EURY</name>
<evidence type="ECO:0000256" key="1">
    <source>
        <dbReference type="SAM" id="MobiDB-lite"/>
    </source>
</evidence>
<dbReference type="Proteomes" id="UP000830729">
    <property type="component" value="Chromosome"/>
</dbReference>
<gene>
    <name evidence="4" type="ORF">M0R89_13740</name>
</gene>
<dbReference type="InterPro" id="IPR055713">
    <property type="entry name" value="DUF7289"/>
</dbReference>
<dbReference type="Pfam" id="PF23981">
    <property type="entry name" value="DUF7305"/>
    <property type="match status" value="1"/>
</dbReference>
<proteinExistence type="predicted"/>
<dbReference type="AlphaFoldDB" id="A0A8U0HSC1"/>
<dbReference type="GeneID" id="72186281"/>
<evidence type="ECO:0000259" key="3">
    <source>
        <dbReference type="Pfam" id="PF23981"/>
    </source>
</evidence>
<keyword evidence="2" id="KW-0472">Membrane</keyword>
<dbReference type="Pfam" id="PF23960">
    <property type="entry name" value="DUF7289"/>
    <property type="match status" value="1"/>
</dbReference>
<accession>A0A8U0HSC1</accession>
<dbReference type="KEGG" id="halx:M0R89_13740"/>
<evidence type="ECO:0000313" key="5">
    <source>
        <dbReference type="Proteomes" id="UP000830729"/>
    </source>
</evidence>
<organism evidence="4 5">
    <name type="scientific">Halorussus limi</name>
    <dbReference type="NCBI Taxonomy" id="2938695"/>
    <lineage>
        <taxon>Archaea</taxon>
        <taxon>Methanobacteriati</taxon>
        <taxon>Methanobacteriota</taxon>
        <taxon>Stenosarchaea group</taxon>
        <taxon>Halobacteria</taxon>
        <taxon>Halobacteriales</taxon>
        <taxon>Haladaptataceae</taxon>
        <taxon>Halorussus</taxon>
    </lineage>
</organism>
<feature type="region of interest" description="Disordered" evidence="1">
    <location>
        <begin position="258"/>
        <end position="280"/>
    </location>
</feature>
<keyword evidence="5" id="KW-1185">Reference proteome</keyword>